<evidence type="ECO:0000313" key="8">
    <source>
        <dbReference type="EMBL" id="OAA68567.1"/>
    </source>
</evidence>
<evidence type="ECO:0000259" key="7">
    <source>
        <dbReference type="SMART" id="SM00906"/>
    </source>
</evidence>
<dbReference type="OrthoDB" id="422427at2759"/>
<protein>
    <submittedName>
        <fullName evidence="8">Fungal specific transcription factor domain-containing protein</fullName>
    </submittedName>
</protein>
<dbReference type="AlphaFoldDB" id="A0A168ACM3"/>
<dbReference type="InterPro" id="IPR007219">
    <property type="entry name" value="XnlR_reg_dom"/>
</dbReference>
<evidence type="ECO:0000256" key="3">
    <source>
        <dbReference type="ARBA" id="ARBA00023125"/>
    </source>
</evidence>
<reference evidence="8 9" key="1">
    <citation type="journal article" date="2016" name="Genome Biol. Evol.">
        <title>Divergent and convergent evolution of fungal pathogenicity.</title>
        <authorList>
            <person name="Shang Y."/>
            <person name="Xiao G."/>
            <person name="Zheng P."/>
            <person name="Cen K."/>
            <person name="Zhan S."/>
            <person name="Wang C."/>
        </authorList>
    </citation>
    <scope>NUCLEOTIDE SEQUENCE [LARGE SCALE GENOMIC DNA]</scope>
    <source>
        <strain evidence="8 9">RCEF 264</strain>
    </source>
</reference>
<feature type="compositionally biased region" description="Low complexity" evidence="6">
    <location>
        <begin position="99"/>
        <end position="111"/>
    </location>
</feature>
<evidence type="ECO:0000256" key="5">
    <source>
        <dbReference type="ARBA" id="ARBA00023242"/>
    </source>
</evidence>
<feature type="compositionally biased region" description="Basic and acidic residues" evidence="6">
    <location>
        <begin position="1"/>
        <end position="11"/>
    </location>
</feature>
<dbReference type="STRING" id="1081102.A0A168ACM3"/>
<evidence type="ECO:0000313" key="9">
    <source>
        <dbReference type="Proteomes" id="UP000076874"/>
    </source>
</evidence>
<dbReference type="SMART" id="SM00906">
    <property type="entry name" value="Fungal_trans"/>
    <property type="match status" value="1"/>
</dbReference>
<dbReference type="Pfam" id="PF04082">
    <property type="entry name" value="Fungal_trans"/>
    <property type="match status" value="1"/>
</dbReference>
<evidence type="ECO:0000256" key="6">
    <source>
        <dbReference type="SAM" id="MobiDB-lite"/>
    </source>
</evidence>
<keyword evidence="2" id="KW-0805">Transcription regulation</keyword>
<organism evidence="8 9">
    <name type="scientific">Niveomyces insectorum RCEF 264</name>
    <dbReference type="NCBI Taxonomy" id="1081102"/>
    <lineage>
        <taxon>Eukaryota</taxon>
        <taxon>Fungi</taxon>
        <taxon>Dikarya</taxon>
        <taxon>Ascomycota</taxon>
        <taxon>Pezizomycotina</taxon>
        <taxon>Sordariomycetes</taxon>
        <taxon>Hypocreomycetidae</taxon>
        <taxon>Hypocreales</taxon>
        <taxon>Cordycipitaceae</taxon>
        <taxon>Niveomyces</taxon>
    </lineage>
</organism>
<comment type="caution">
    <text evidence="8">The sequence shown here is derived from an EMBL/GenBank/DDBJ whole genome shotgun (WGS) entry which is preliminary data.</text>
</comment>
<keyword evidence="4" id="KW-0804">Transcription</keyword>
<name>A0A168ACM3_9HYPO</name>
<dbReference type="GO" id="GO:0005634">
    <property type="term" value="C:nucleus"/>
    <property type="evidence" value="ECO:0007669"/>
    <property type="project" value="UniProtKB-SubCell"/>
</dbReference>
<evidence type="ECO:0000256" key="2">
    <source>
        <dbReference type="ARBA" id="ARBA00023015"/>
    </source>
</evidence>
<sequence length="674" mass="75258">MNTENGSDRHPGQFAFLVTGPEASAQGPRRVRVSPYGGFSAARCAYAAPYHRGREPSRVSVGCANPTSIGYWSPPSNAASAASLQEAMTPALHNGASNGSGSSTTEEGPPEVASRASPEAPTTDLQGHYVGPASGVSFLLRVQHRLHRGDRMSATFTFGDAPLPDYDPVPSVMLSAEAAAQLVAKFFDYTMPVDRFFHRPTIEAWCREFSRTMGAMEKTDEAPARCAVMWMIFAMAQEHMAPESDAVVDDRSIRYFLAADYHLSKARGAVTLSRFQARLCQCYWLLGRSRVNHCWELFGSTARLALALGLHRKRSGRSLSPTQLECSRKTFWSAYHLDTYLTMVLGRPPIFHNEDIDQELPSGIDDDELIVGHMMSQGNGSYSVALAPNKVLRDMYPIRPLSEAQQCALATQYLQALEAWRTDVPAFLCVDSKDAVPLIPIFQRQRDTLNITYWHTIILTQRPFLLTNFSNIQNSIRRSYKGNSKEQIENGVKRCLEAALHIVDLVEGRCKSHQMSRSFWGTFYFGFSAVVVLYVYTIQEASSPPEVYQTFLDAASRCHDQLSRISGPESIGSRYCLVLEELQIEAKRKLQGELSPPLPFTGRENIVAPRENDPRHPFYAQNEHRGEEGGEFTGELHPNAAGYSTDLTSWIEFESMVRMPFYLLSHETALPKKR</sequence>
<dbReference type="Proteomes" id="UP000076874">
    <property type="component" value="Unassembled WGS sequence"/>
</dbReference>
<dbReference type="CDD" id="cd12148">
    <property type="entry name" value="fungal_TF_MHR"/>
    <property type="match status" value="1"/>
</dbReference>
<dbReference type="GO" id="GO:0043565">
    <property type="term" value="F:sequence-specific DNA binding"/>
    <property type="evidence" value="ECO:0007669"/>
    <property type="project" value="TreeGrafter"/>
</dbReference>
<evidence type="ECO:0000256" key="1">
    <source>
        <dbReference type="ARBA" id="ARBA00004123"/>
    </source>
</evidence>
<dbReference type="EMBL" id="AZHD01000001">
    <property type="protein sequence ID" value="OAA68567.1"/>
    <property type="molecule type" value="Genomic_DNA"/>
</dbReference>
<dbReference type="GO" id="GO:0008270">
    <property type="term" value="F:zinc ion binding"/>
    <property type="evidence" value="ECO:0007669"/>
    <property type="project" value="InterPro"/>
</dbReference>
<dbReference type="PANTHER" id="PTHR47540">
    <property type="entry name" value="THIAMINE REPRESSIBLE GENES REGULATORY PROTEIN THI5"/>
    <property type="match status" value="1"/>
</dbReference>
<keyword evidence="3" id="KW-0238">DNA-binding</keyword>
<evidence type="ECO:0000256" key="4">
    <source>
        <dbReference type="ARBA" id="ARBA00023163"/>
    </source>
</evidence>
<dbReference type="InterPro" id="IPR051711">
    <property type="entry name" value="Stress_Response_Reg"/>
</dbReference>
<accession>A0A168ACM3</accession>
<gene>
    <name evidence="8" type="ORF">SPI_00762</name>
</gene>
<keyword evidence="9" id="KW-1185">Reference proteome</keyword>
<keyword evidence="5" id="KW-0539">Nucleus</keyword>
<dbReference type="PANTHER" id="PTHR47540:SF3">
    <property type="entry name" value="ZN(II)2CYS6 TRANSCRIPTION FACTOR (EUROFUNG)"/>
    <property type="match status" value="1"/>
</dbReference>
<feature type="domain" description="Xylanolytic transcriptional activator regulatory" evidence="7">
    <location>
        <begin position="294"/>
        <end position="367"/>
    </location>
</feature>
<dbReference type="GO" id="GO:0006351">
    <property type="term" value="P:DNA-templated transcription"/>
    <property type="evidence" value="ECO:0007669"/>
    <property type="project" value="InterPro"/>
</dbReference>
<feature type="region of interest" description="Disordered" evidence="6">
    <location>
        <begin position="91"/>
        <end position="127"/>
    </location>
</feature>
<proteinExistence type="predicted"/>
<dbReference type="GO" id="GO:0045944">
    <property type="term" value="P:positive regulation of transcription by RNA polymerase II"/>
    <property type="evidence" value="ECO:0007669"/>
    <property type="project" value="TreeGrafter"/>
</dbReference>
<feature type="region of interest" description="Disordered" evidence="6">
    <location>
        <begin position="1"/>
        <end position="30"/>
    </location>
</feature>
<comment type="subcellular location">
    <subcellularLocation>
        <location evidence="1">Nucleus</location>
    </subcellularLocation>
</comment>